<dbReference type="PANTHER" id="PTHR30146:SF148">
    <property type="entry name" value="HTH-TYPE TRANSCRIPTIONAL REPRESSOR PURR-RELATED"/>
    <property type="match status" value="1"/>
</dbReference>
<evidence type="ECO:0000256" key="4">
    <source>
        <dbReference type="ARBA" id="ARBA00023163"/>
    </source>
</evidence>
<dbReference type="CDD" id="cd01392">
    <property type="entry name" value="HTH_LacI"/>
    <property type="match status" value="1"/>
</dbReference>
<dbReference type="GO" id="GO:0003700">
    <property type="term" value="F:DNA-binding transcription factor activity"/>
    <property type="evidence" value="ECO:0007669"/>
    <property type="project" value="TreeGrafter"/>
</dbReference>
<evidence type="ECO:0000256" key="3">
    <source>
        <dbReference type="ARBA" id="ARBA00023125"/>
    </source>
</evidence>
<dbReference type="InterPro" id="IPR028082">
    <property type="entry name" value="Peripla_BP_I"/>
</dbReference>
<protein>
    <submittedName>
        <fullName evidence="7">LacI family transcriptional regulator</fullName>
    </submittedName>
</protein>
<feature type="domain" description="HTH lacI-type" evidence="6">
    <location>
        <begin position="2"/>
        <end position="56"/>
    </location>
</feature>
<comment type="caution">
    <text evidence="7">The sequence shown here is derived from an EMBL/GenBank/DDBJ whole genome shotgun (WGS) entry which is preliminary data.</text>
</comment>
<dbReference type="AlphaFoldDB" id="A0A7W8J9A6"/>
<proteinExistence type="predicted"/>
<organism evidence="7 8">
    <name type="scientific">Tunturiibacter lichenicola</name>
    <dbReference type="NCBI Taxonomy" id="2051959"/>
    <lineage>
        <taxon>Bacteria</taxon>
        <taxon>Pseudomonadati</taxon>
        <taxon>Acidobacteriota</taxon>
        <taxon>Terriglobia</taxon>
        <taxon>Terriglobales</taxon>
        <taxon>Acidobacteriaceae</taxon>
        <taxon>Tunturiibacter</taxon>
    </lineage>
</organism>
<dbReference type="Proteomes" id="UP000569092">
    <property type="component" value="Unassembled WGS sequence"/>
</dbReference>
<gene>
    <name evidence="7" type="ORF">HDF10_002819</name>
</gene>
<keyword evidence="3" id="KW-0238">DNA-binding</keyword>
<dbReference type="SUPFAM" id="SSF47413">
    <property type="entry name" value="lambda repressor-like DNA-binding domains"/>
    <property type="match status" value="1"/>
</dbReference>
<dbReference type="SUPFAM" id="SSF53822">
    <property type="entry name" value="Periplasmic binding protein-like I"/>
    <property type="match status" value="1"/>
</dbReference>
<dbReference type="InterPro" id="IPR000843">
    <property type="entry name" value="HTH_LacI"/>
</dbReference>
<reference evidence="7 8" key="1">
    <citation type="submission" date="2020-08" db="EMBL/GenBank/DDBJ databases">
        <title>Genomic Encyclopedia of Type Strains, Phase IV (KMG-V): Genome sequencing to study the core and pangenomes of soil and plant-associated prokaryotes.</title>
        <authorList>
            <person name="Whitman W."/>
        </authorList>
    </citation>
    <scope>NUCLEOTIDE SEQUENCE [LARGE SCALE GENOMIC DNA]</scope>
    <source>
        <strain evidence="7 8">M8US30</strain>
    </source>
</reference>
<evidence type="ECO:0000313" key="7">
    <source>
        <dbReference type="EMBL" id="MBB5344833.1"/>
    </source>
</evidence>
<feature type="region of interest" description="Disordered" evidence="5">
    <location>
        <begin position="331"/>
        <end position="352"/>
    </location>
</feature>
<dbReference type="Pfam" id="PF13377">
    <property type="entry name" value="Peripla_BP_3"/>
    <property type="match status" value="1"/>
</dbReference>
<sequence>MANMKQIAKIAGVSLGTVSHVLNKSAPVRENLRKRVMDAVDAVGYQPSQLARGLRLDKTNMIGMIIPDVTNPFFPAVVRGAEDVAFANGYRLILCNTDNDHSKEIVHLNELRTFLPSGLIVIPSNFSDLTAQAESYRKSGTAVVCVDRLPKGWEGDTVTADNEKGAYEATSYVLRQGHRLLAMVMGPRHLTNAQDRLAGFKRALHEKKIPIGPEYIQEASFDQHGGYAKTMLLLRMIPRPTVIFAANDMIAFGALLAFREAGLHCPEDISLIGFDNLQFAEMTSPPLSSVSQPGFQMGTTAAQILIDRVRGDDGPAKHLILETALKIRDSVAPPSAISAQKSPSSRRGKLSK</sequence>
<evidence type="ECO:0000256" key="2">
    <source>
        <dbReference type="ARBA" id="ARBA00023015"/>
    </source>
</evidence>
<keyword evidence="1" id="KW-0678">Repressor</keyword>
<dbReference type="PANTHER" id="PTHR30146">
    <property type="entry name" value="LACI-RELATED TRANSCRIPTIONAL REPRESSOR"/>
    <property type="match status" value="1"/>
</dbReference>
<dbReference type="EMBL" id="JACHDZ010000004">
    <property type="protein sequence ID" value="MBB5344833.1"/>
    <property type="molecule type" value="Genomic_DNA"/>
</dbReference>
<dbReference type="SMART" id="SM00354">
    <property type="entry name" value="HTH_LACI"/>
    <property type="match status" value="1"/>
</dbReference>
<keyword evidence="2" id="KW-0805">Transcription regulation</keyword>
<dbReference type="Pfam" id="PF00356">
    <property type="entry name" value="LacI"/>
    <property type="match status" value="1"/>
</dbReference>
<name>A0A7W8J9A6_9BACT</name>
<dbReference type="GO" id="GO:0000976">
    <property type="term" value="F:transcription cis-regulatory region binding"/>
    <property type="evidence" value="ECO:0007669"/>
    <property type="project" value="TreeGrafter"/>
</dbReference>
<dbReference type="Gene3D" id="3.40.50.2300">
    <property type="match status" value="2"/>
</dbReference>
<dbReference type="CDD" id="cd06267">
    <property type="entry name" value="PBP1_LacI_sugar_binding-like"/>
    <property type="match status" value="1"/>
</dbReference>
<accession>A0A7W8J9A6</accession>
<evidence type="ECO:0000256" key="5">
    <source>
        <dbReference type="SAM" id="MobiDB-lite"/>
    </source>
</evidence>
<evidence type="ECO:0000313" key="8">
    <source>
        <dbReference type="Proteomes" id="UP000569092"/>
    </source>
</evidence>
<dbReference type="InterPro" id="IPR010982">
    <property type="entry name" value="Lambda_DNA-bd_dom_sf"/>
</dbReference>
<keyword evidence="4" id="KW-0804">Transcription</keyword>
<dbReference type="Gene3D" id="1.10.260.40">
    <property type="entry name" value="lambda repressor-like DNA-binding domains"/>
    <property type="match status" value="1"/>
</dbReference>
<evidence type="ECO:0000256" key="1">
    <source>
        <dbReference type="ARBA" id="ARBA00022491"/>
    </source>
</evidence>
<dbReference type="InterPro" id="IPR046335">
    <property type="entry name" value="LacI/GalR-like_sensor"/>
</dbReference>
<dbReference type="PROSITE" id="PS50932">
    <property type="entry name" value="HTH_LACI_2"/>
    <property type="match status" value="1"/>
</dbReference>
<evidence type="ECO:0000259" key="6">
    <source>
        <dbReference type="PROSITE" id="PS50932"/>
    </source>
</evidence>